<dbReference type="Pfam" id="PF00276">
    <property type="entry name" value="Ribosomal_L23"/>
    <property type="match status" value="1"/>
</dbReference>
<dbReference type="GO" id="GO:0019843">
    <property type="term" value="F:rRNA binding"/>
    <property type="evidence" value="ECO:0007669"/>
    <property type="project" value="UniProtKB-UniRule"/>
</dbReference>
<evidence type="ECO:0000256" key="4">
    <source>
        <dbReference type="ARBA" id="ARBA00022980"/>
    </source>
</evidence>
<dbReference type="EMBL" id="CP011232">
    <property type="protein sequence ID" value="AKI97889.1"/>
    <property type="molecule type" value="Genomic_DNA"/>
</dbReference>
<keyword evidence="2 6" id="KW-0699">rRNA-binding</keyword>
<dbReference type="InterPro" id="IPR013025">
    <property type="entry name" value="Ribosomal_uL23-like"/>
</dbReference>
<dbReference type="GO" id="GO:0006412">
    <property type="term" value="P:translation"/>
    <property type="evidence" value="ECO:0007669"/>
    <property type="project" value="UniProtKB-UniRule"/>
</dbReference>
<accession>A0A0G2ZEA7</accession>
<dbReference type="FunFam" id="3.30.70.330:FF:000001">
    <property type="entry name" value="50S ribosomal protein L23"/>
    <property type="match status" value="1"/>
</dbReference>
<sequence length="100" mass="11521">MTDPKLTLNDILIRPIITEKSVMAGENNKYVFEVHRDANKYTVREAVEKIFNVKVEKVNILTVKSKPKRRGVLAGKTRSWKKAIVTLVEGYRIKELEGQH</sequence>
<dbReference type="InterPro" id="IPR012677">
    <property type="entry name" value="Nucleotide-bd_a/b_plait_sf"/>
</dbReference>
<dbReference type="GO" id="GO:1990904">
    <property type="term" value="C:ribonucleoprotein complex"/>
    <property type="evidence" value="ECO:0007669"/>
    <property type="project" value="UniProtKB-KW"/>
</dbReference>
<dbReference type="Proteomes" id="UP000035159">
    <property type="component" value="Chromosome"/>
</dbReference>
<dbReference type="AlphaFoldDB" id="A0A0G2ZEA7"/>
<dbReference type="SUPFAM" id="SSF54189">
    <property type="entry name" value="Ribosomal proteins S24e, L23 and L15e"/>
    <property type="match status" value="1"/>
</dbReference>
<dbReference type="GO" id="GO:0005840">
    <property type="term" value="C:ribosome"/>
    <property type="evidence" value="ECO:0007669"/>
    <property type="project" value="UniProtKB-KW"/>
</dbReference>
<dbReference type="HAMAP" id="MF_01369_B">
    <property type="entry name" value="Ribosomal_uL23_B"/>
    <property type="match status" value="1"/>
</dbReference>
<dbReference type="PANTHER" id="PTHR11620">
    <property type="entry name" value="60S RIBOSOMAL PROTEIN L23A"/>
    <property type="match status" value="1"/>
</dbReference>
<comment type="subunit">
    <text evidence="6">Part of the 50S ribosomal subunit. Contacts protein L29, and trigger factor when it is bound to the ribosome.</text>
</comment>
<dbReference type="InterPro" id="IPR012678">
    <property type="entry name" value="Ribosomal_uL23/eL15/eS24_sf"/>
</dbReference>
<evidence type="ECO:0000256" key="2">
    <source>
        <dbReference type="ARBA" id="ARBA00022730"/>
    </source>
</evidence>
<dbReference type="RefSeq" id="WP_047755024.1">
    <property type="nucleotide sequence ID" value="NZ_CAJUHA010000005.1"/>
</dbReference>
<protein>
    <recommendedName>
        <fullName evidence="6">Large ribosomal subunit protein uL23</fullName>
    </recommendedName>
</protein>
<evidence type="ECO:0000256" key="1">
    <source>
        <dbReference type="ARBA" id="ARBA00006700"/>
    </source>
</evidence>
<keyword evidence="4 6" id="KW-0689">Ribosomal protein</keyword>
<name>A0A0G2ZEA7_9BACT</name>
<keyword evidence="8" id="KW-1185">Reference proteome</keyword>
<dbReference type="STRING" id="1330330.IX53_08750"/>
<dbReference type="PATRIC" id="fig|1330330.3.peg.1780"/>
<evidence type="ECO:0000256" key="3">
    <source>
        <dbReference type="ARBA" id="ARBA00022884"/>
    </source>
</evidence>
<keyword evidence="5 6" id="KW-0687">Ribonucleoprotein</keyword>
<dbReference type="GO" id="GO:0003735">
    <property type="term" value="F:structural constituent of ribosome"/>
    <property type="evidence" value="ECO:0007669"/>
    <property type="project" value="InterPro"/>
</dbReference>
<proteinExistence type="inferred from homology"/>
<dbReference type="KEGG" id="kpf:IX53_08750"/>
<evidence type="ECO:0000256" key="6">
    <source>
        <dbReference type="HAMAP-Rule" id="MF_01369"/>
    </source>
</evidence>
<dbReference type="NCBIfam" id="NF004363">
    <property type="entry name" value="PRK05738.2-4"/>
    <property type="match status" value="1"/>
</dbReference>
<keyword evidence="3 6" id="KW-0694">RNA-binding</keyword>
<dbReference type="Gene3D" id="3.30.70.330">
    <property type="match status" value="1"/>
</dbReference>
<gene>
    <name evidence="6" type="primary">rplW</name>
    <name evidence="7" type="ORF">IX53_08750</name>
</gene>
<reference evidence="7 8" key="1">
    <citation type="submission" date="2015-04" db="EMBL/GenBank/DDBJ databases">
        <title>Complete Genome Sequence of Kosmotoga pacifica SLHLJ1.</title>
        <authorList>
            <person name="Jiang L.J."/>
            <person name="Shao Z.Z."/>
            <person name="Jebbar M."/>
        </authorList>
    </citation>
    <scope>NUCLEOTIDE SEQUENCE [LARGE SCALE GENOMIC DNA]</scope>
    <source>
        <strain evidence="7 8">SLHLJ1</strain>
    </source>
</reference>
<evidence type="ECO:0000313" key="8">
    <source>
        <dbReference type="Proteomes" id="UP000035159"/>
    </source>
</evidence>
<comment type="function">
    <text evidence="6">One of the early assembly proteins it binds 23S rRNA. One of the proteins that surrounds the polypeptide exit tunnel on the outside of the ribosome. Forms the main docking site for trigger factor binding to the ribosome.</text>
</comment>
<dbReference type="OrthoDB" id="9793353at2"/>
<evidence type="ECO:0000313" key="7">
    <source>
        <dbReference type="EMBL" id="AKI97889.1"/>
    </source>
</evidence>
<comment type="similarity">
    <text evidence="1 6">Belongs to the universal ribosomal protein uL23 family.</text>
</comment>
<organism evidence="7 8">
    <name type="scientific">Kosmotoga pacifica</name>
    <dbReference type="NCBI Taxonomy" id="1330330"/>
    <lineage>
        <taxon>Bacteria</taxon>
        <taxon>Thermotogati</taxon>
        <taxon>Thermotogota</taxon>
        <taxon>Thermotogae</taxon>
        <taxon>Kosmotogales</taxon>
        <taxon>Kosmotogaceae</taxon>
        <taxon>Kosmotoga</taxon>
    </lineage>
</organism>
<evidence type="ECO:0000256" key="5">
    <source>
        <dbReference type="ARBA" id="ARBA00023274"/>
    </source>
</evidence>